<dbReference type="EMBL" id="JAUJQS010000020">
    <property type="protein sequence ID" value="MDN7567846.1"/>
    <property type="molecule type" value="Genomic_DNA"/>
</dbReference>
<dbReference type="GO" id="GO:0006203">
    <property type="term" value="P:dGTP catabolic process"/>
    <property type="evidence" value="ECO:0007669"/>
    <property type="project" value="TreeGrafter"/>
</dbReference>
<proteinExistence type="predicted"/>
<evidence type="ECO:0000259" key="2">
    <source>
        <dbReference type="PROSITE" id="PS51831"/>
    </source>
</evidence>
<dbReference type="RefSeq" id="WP_171026783.1">
    <property type="nucleotide sequence ID" value="NZ_CADEUY010000011.1"/>
</dbReference>
<evidence type="ECO:0000313" key="4">
    <source>
        <dbReference type="Proteomes" id="UP001172109"/>
    </source>
</evidence>
<feature type="domain" description="HD" evidence="2">
    <location>
        <begin position="46"/>
        <end position="216"/>
    </location>
</feature>
<dbReference type="PANTHER" id="PTHR11373:SF32">
    <property type="entry name" value="DEOXYGUANOSINETRIPHOSPHATE TRIPHOSPHOHYDROLASE"/>
    <property type="match status" value="1"/>
</dbReference>
<dbReference type="InterPro" id="IPR026875">
    <property type="entry name" value="PHydrolase_assoc_dom"/>
</dbReference>
<reference evidence="3" key="1">
    <citation type="submission" date="2023-07" db="EMBL/GenBank/DDBJ databases">
        <title>A collection of bacterial strains from the Burkholderia cepacia Research Laboratory and Repository.</title>
        <authorList>
            <person name="Lipuma J."/>
            <person name="Spilker T."/>
            <person name="Caverly L."/>
        </authorList>
    </citation>
    <scope>NUCLEOTIDE SEQUENCE</scope>
    <source>
        <strain evidence="3">AU44979</strain>
    </source>
</reference>
<accession>A0AAP4R6R0</accession>
<dbReference type="PANTHER" id="PTHR11373">
    <property type="entry name" value="DEOXYNUCLEOSIDE TRIPHOSPHATE TRIPHOSPHOHYDROLASE"/>
    <property type="match status" value="1"/>
</dbReference>
<protein>
    <submittedName>
        <fullName evidence="3">DNTP triphosphohydrolase</fullName>
    </submittedName>
</protein>
<dbReference type="SUPFAM" id="SSF109604">
    <property type="entry name" value="HD-domain/PDEase-like"/>
    <property type="match status" value="1"/>
</dbReference>
<dbReference type="SMART" id="SM00471">
    <property type="entry name" value="HDc"/>
    <property type="match status" value="1"/>
</dbReference>
<dbReference type="Proteomes" id="UP001172109">
    <property type="component" value="Unassembled WGS sequence"/>
</dbReference>
<dbReference type="PROSITE" id="PS51831">
    <property type="entry name" value="HD"/>
    <property type="match status" value="1"/>
</dbReference>
<sequence length="446" mass="50262">MDSEREHGWSPFRKDYARLLHAPSFRRLQGKTQLFPGMESDFFRNRLTHSLEVAQIACGIAATINAKFANELGGEKIDTDLVQFAAIAHDLGHPPFGHNGEKALDVLMLKHGGFEGNAQTLRILTSVERKLVRTPEGFSSEFGLDITNRALAAVIKYDHPIEAQRPKNDELQKGYYYTEADIVRRVKGAVAPGYKGRDFKTVECSIMDLADDIAYSTYDLEDSLHASFVSPFSLQYALRTNNALQAEVLRKCNKALEKSGYEELDGAAEAISTLEHIFEDLANTDLATAQSEQRELHFWAANRMLNESGLMRTRFTAERIGKLLDSVELILNQEYPQLSSVRLTRDGLIKVEILKHLNYELVIRSSRLAVVEHRGRDLVTDIFNALWKSKGALLPDDWKERYDSVGSSKPNRARLICDYVACMTDAYAAEVHDRLFGRGASMFKPL</sequence>
<dbReference type="Gene3D" id="1.10.3210.10">
    <property type="entry name" value="Hypothetical protein af1432"/>
    <property type="match status" value="1"/>
</dbReference>
<evidence type="ECO:0000313" key="3">
    <source>
        <dbReference type="EMBL" id="MDN7567846.1"/>
    </source>
</evidence>
<dbReference type="GO" id="GO:0008832">
    <property type="term" value="F:dGTPase activity"/>
    <property type="evidence" value="ECO:0007669"/>
    <property type="project" value="TreeGrafter"/>
</dbReference>
<dbReference type="InterPro" id="IPR006674">
    <property type="entry name" value="HD_domain"/>
</dbReference>
<comment type="caution">
    <text evidence="3">The sequence shown here is derived from an EMBL/GenBank/DDBJ whole genome shotgun (WGS) entry which is preliminary data.</text>
</comment>
<evidence type="ECO:0000256" key="1">
    <source>
        <dbReference type="ARBA" id="ARBA00022801"/>
    </source>
</evidence>
<dbReference type="InterPro" id="IPR006261">
    <property type="entry name" value="dGTPase"/>
</dbReference>
<dbReference type="NCBIfam" id="TIGR01353">
    <property type="entry name" value="dGTP_triPase"/>
    <property type="match status" value="1"/>
</dbReference>
<organism evidence="3 4">
    <name type="scientific">Burkholderia contaminans</name>
    <dbReference type="NCBI Taxonomy" id="488447"/>
    <lineage>
        <taxon>Bacteria</taxon>
        <taxon>Pseudomonadati</taxon>
        <taxon>Pseudomonadota</taxon>
        <taxon>Betaproteobacteria</taxon>
        <taxon>Burkholderiales</taxon>
        <taxon>Burkholderiaceae</taxon>
        <taxon>Burkholderia</taxon>
        <taxon>Burkholderia cepacia complex</taxon>
    </lineage>
</organism>
<name>A0AAP4R6R0_9BURK</name>
<dbReference type="Pfam" id="PF01966">
    <property type="entry name" value="HD"/>
    <property type="match status" value="1"/>
</dbReference>
<dbReference type="InterPro" id="IPR003607">
    <property type="entry name" value="HD/PDEase_dom"/>
</dbReference>
<dbReference type="CDD" id="cd00077">
    <property type="entry name" value="HDc"/>
    <property type="match status" value="1"/>
</dbReference>
<dbReference type="Pfam" id="PF13286">
    <property type="entry name" value="HD_assoc"/>
    <property type="match status" value="1"/>
</dbReference>
<dbReference type="InterPro" id="IPR050135">
    <property type="entry name" value="dGTPase-like"/>
</dbReference>
<gene>
    <name evidence="3" type="primary">dgt</name>
    <name evidence="3" type="ORF">QZM56_25375</name>
</gene>
<dbReference type="AlphaFoldDB" id="A0AAP4R6R0"/>
<keyword evidence="1" id="KW-0378">Hydrolase</keyword>